<dbReference type="Pfam" id="PF00067">
    <property type="entry name" value="p450"/>
    <property type="match status" value="1"/>
</dbReference>
<keyword evidence="2" id="KW-0560">Oxidoreductase</keyword>
<keyword evidence="2" id="KW-0408">Iron</keyword>
<comment type="similarity">
    <text evidence="1 2">Belongs to the cytochrome P450 family.</text>
</comment>
<evidence type="ECO:0000313" key="4">
    <source>
        <dbReference type="Proteomes" id="UP001597063"/>
    </source>
</evidence>
<dbReference type="InterPro" id="IPR017972">
    <property type="entry name" value="Cyt_P450_CS"/>
</dbReference>
<proteinExistence type="inferred from homology"/>
<keyword evidence="2" id="KW-0503">Monooxygenase</keyword>
<name>A0ABW2XYA9_9ACTN</name>
<comment type="caution">
    <text evidence="3">The sequence shown here is derived from an EMBL/GenBank/DDBJ whole genome shotgun (WGS) entry which is preliminary data.</text>
</comment>
<dbReference type="InterPro" id="IPR001128">
    <property type="entry name" value="Cyt_P450"/>
</dbReference>
<sequence>MSIESVETGSIYYDPYDYEIDRDPHPVWRRMREEAPVYWNERYEFFALSRFQDVWDAYHDTATFSSSHGVELERLDRPVEQPMMIFMDPPEHDRLRALVSKAFTPGRVRRLEESITALVDEYLDPFRGTSGFDFVRDFGALLPPVVIGELLGVPAADRDLFRTWNDQLLHREEGQTEPGEEAAEAGRAMFLYTLEMIAERRRRPREDLITALTRAEVQDAGGVRTLTEDEVVFFVLLLAGAGVETVARLLSWTAVVLARNPDQRALLAADPSLVPGAIEELLRFEAPSPVNGRWTTRPVEVQGVTIPAESKVLLLNGSANRDPREFADPDRFDVRRSIGRHITFGFGAHFCLGAALARMEGRLALAGTLRRFPVWEIDESELVPVHTSTVRGFSSVPVHLA</sequence>
<keyword evidence="2" id="KW-0479">Metal-binding</keyword>
<dbReference type="PANTHER" id="PTHR46696">
    <property type="entry name" value="P450, PUTATIVE (EUROFUNG)-RELATED"/>
    <property type="match status" value="1"/>
</dbReference>
<dbReference type="EMBL" id="JBHTGP010000018">
    <property type="protein sequence ID" value="MFD0690755.1"/>
    <property type="molecule type" value="Genomic_DNA"/>
</dbReference>
<dbReference type="PROSITE" id="PS00086">
    <property type="entry name" value="CYTOCHROME_P450"/>
    <property type="match status" value="1"/>
</dbReference>
<dbReference type="CDD" id="cd11078">
    <property type="entry name" value="CYP130-like"/>
    <property type="match status" value="1"/>
</dbReference>
<dbReference type="InterPro" id="IPR002397">
    <property type="entry name" value="Cyt_P450_B"/>
</dbReference>
<dbReference type="Gene3D" id="1.10.630.10">
    <property type="entry name" value="Cytochrome P450"/>
    <property type="match status" value="1"/>
</dbReference>
<dbReference type="PRINTS" id="PR00359">
    <property type="entry name" value="BP450"/>
</dbReference>
<keyword evidence="2" id="KW-0349">Heme</keyword>
<dbReference type="PANTHER" id="PTHR46696:SF4">
    <property type="entry name" value="BIOTIN BIOSYNTHESIS CYTOCHROME P450"/>
    <property type="match status" value="1"/>
</dbReference>
<dbReference type="Proteomes" id="UP001597063">
    <property type="component" value="Unassembled WGS sequence"/>
</dbReference>
<keyword evidence="4" id="KW-1185">Reference proteome</keyword>
<evidence type="ECO:0000313" key="3">
    <source>
        <dbReference type="EMBL" id="MFD0690755.1"/>
    </source>
</evidence>
<accession>A0ABW2XYA9</accession>
<evidence type="ECO:0000256" key="2">
    <source>
        <dbReference type="RuleBase" id="RU000461"/>
    </source>
</evidence>
<organism evidence="3 4">
    <name type="scientific">Actinomadura fibrosa</name>
    <dbReference type="NCBI Taxonomy" id="111802"/>
    <lineage>
        <taxon>Bacteria</taxon>
        <taxon>Bacillati</taxon>
        <taxon>Actinomycetota</taxon>
        <taxon>Actinomycetes</taxon>
        <taxon>Streptosporangiales</taxon>
        <taxon>Thermomonosporaceae</taxon>
        <taxon>Actinomadura</taxon>
    </lineage>
</organism>
<dbReference type="InterPro" id="IPR036396">
    <property type="entry name" value="Cyt_P450_sf"/>
</dbReference>
<gene>
    <name evidence="3" type="ORF">ACFQZM_40130</name>
</gene>
<dbReference type="SUPFAM" id="SSF48264">
    <property type="entry name" value="Cytochrome P450"/>
    <property type="match status" value="1"/>
</dbReference>
<dbReference type="PRINTS" id="PR00385">
    <property type="entry name" value="P450"/>
</dbReference>
<dbReference type="RefSeq" id="WP_131761020.1">
    <property type="nucleotide sequence ID" value="NZ_CAACUY010000142.1"/>
</dbReference>
<reference evidence="4" key="1">
    <citation type="journal article" date="2019" name="Int. J. Syst. Evol. Microbiol.">
        <title>The Global Catalogue of Microorganisms (GCM) 10K type strain sequencing project: providing services to taxonomists for standard genome sequencing and annotation.</title>
        <authorList>
            <consortium name="The Broad Institute Genomics Platform"/>
            <consortium name="The Broad Institute Genome Sequencing Center for Infectious Disease"/>
            <person name="Wu L."/>
            <person name="Ma J."/>
        </authorList>
    </citation>
    <scope>NUCLEOTIDE SEQUENCE [LARGE SCALE GENOMIC DNA]</scope>
    <source>
        <strain evidence="4">JCM 9371</strain>
    </source>
</reference>
<protein>
    <submittedName>
        <fullName evidence="3">Cytochrome P450</fullName>
    </submittedName>
</protein>
<evidence type="ECO:0000256" key="1">
    <source>
        <dbReference type="ARBA" id="ARBA00010617"/>
    </source>
</evidence>